<organism evidence="2 3">
    <name type="scientific">Hymenobacter jeongseonensis</name>
    <dbReference type="NCBI Taxonomy" id="2791027"/>
    <lineage>
        <taxon>Bacteria</taxon>
        <taxon>Pseudomonadati</taxon>
        <taxon>Bacteroidota</taxon>
        <taxon>Cytophagia</taxon>
        <taxon>Cytophagales</taxon>
        <taxon>Hymenobacteraceae</taxon>
        <taxon>Hymenobacter</taxon>
    </lineage>
</organism>
<evidence type="ECO:0000259" key="1">
    <source>
        <dbReference type="Pfam" id="PF21347"/>
    </source>
</evidence>
<name>A0ABS0IKA7_9BACT</name>
<dbReference type="EMBL" id="JADQDQ010000008">
    <property type="protein sequence ID" value="MBF9238810.1"/>
    <property type="molecule type" value="Genomic_DNA"/>
</dbReference>
<accession>A0ABS0IKA7</accession>
<dbReference type="Proteomes" id="UP000597617">
    <property type="component" value="Unassembled WGS sequence"/>
</dbReference>
<evidence type="ECO:0000313" key="3">
    <source>
        <dbReference type="Proteomes" id="UP000597617"/>
    </source>
</evidence>
<dbReference type="Pfam" id="PF21347">
    <property type="entry name" value="DUF3108_like"/>
    <property type="match status" value="1"/>
</dbReference>
<proteinExistence type="predicted"/>
<feature type="domain" description="DUF3108" evidence="1">
    <location>
        <begin position="50"/>
        <end position="259"/>
    </location>
</feature>
<gene>
    <name evidence="2" type="ORF">I2I05_15515</name>
</gene>
<dbReference type="InterPro" id="IPR049279">
    <property type="entry name" value="DUF3108-like"/>
</dbReference>
<keyword evidence="3" id="KW-1185">Reference proteome</keyword>
<comment type="caution">
    <text evidence="2">The sequence shown here is derived from an EMBL/GenBank/DDBJ whole genome shotgun (WGS) entry which is preliminary data.</text>
</comment>
<dbReference type="Gene3D" id="2.40.360.20">
    <property type="match status" value="1"/>
</dbReference>
<reference evidence="2 3" key="1">
    <citation type="submission" date="2020-11" db="EMBL/GenBank/DDBJ databases">
        <authorList>
            <person name="Kim M.K."/>
        </authorList>
    </citation>
    <scope>NUCLEOTIDE SEQUENCE [LARGE SCALE GENOMIC DNA]</scope>
    <source>
        <strain evidence="2 3">BT683</strain>
    </source>
</reference>
<evidence type="ECO:0000313" key="2">
    <source>
        <dbReference type="EMBL" id="MBF9238810.1"/>
    </source>
</evidence>
<dbReference type="RefSeq" id="WP_196283173.1">
    <property type="nucleotide sequence ID" value="NZ_JADQDQ010000008.1"/>
</dbReference>
<protein>
    <recommendedName>
        <fullName evidence="1">DUF3108 domain-containing protein</fullName>
    </recommendedName>
</protein>
<sequence>MAFAVGMLLAGAARAQPTSILLQLPRPAAVSELTFERAAADCTHPFGFSEGQSIEYQLLNTKGRATNTWRYRVLKISTDTVPRKKGIPVVVTRVQLKSGLYDLNNRVLQQQDLTHFCRNDTTFTDGMATINYENMKSFRNRRLAYTVTPLAWPNQPAAGSQLANGGVAVQVSSPMVAIAKVQTMISQRTVLAGPTRVTVPAGTFSCYAVESKREVSTTTRPDLILKNSGREVNYYDPVVGIVKTEFYDKNGKLVQTRVLTKR</sequence>